<protein>
    <submittedName>
        <fullName evidence="1">Uncharacterized protein</fullName>
    </submittedName>
</protein>
<reference evidence="1 2" key="1">
    <citation type="journal article" date="2010" name="PLoS Biol.">
        <title>Multi-platform next-generation sequencing of the domestic turkey (Meleagris gallopavo): genome assembly and analysis.</title>
        <authorList>
            <person name="Dalloul R.A."/>
            <person name="Long J.A."/>
            <person name="Zimin A.V."/>
            <person name="Aslam L."/>
            <person name="Beal K."/>
            <person name="Blomberg L.A."/>
            <person name="Bouffard P."/>
            <person name="Burt D.W."/>
            <person name="Crasta O."/>
            <person name="Crooijmans R.P."/>
            <person name="Cooper K."/>
            <person name="Coulombe R.A."/>
            <person name="De S."/>
            <person name="Delany M.E."/>
            <person name="Dodgson J.B."/>
            <person name="Dong J.J."/>
            <person name="Evans C."/>
            <person name="Frederickson K.M."/>
            <person name="Flicek P."/>
            <person name="Florea L."/>
            <person name="Folkerts O."/>
            <person name="Groenen M.A."/>
            <person name="Harkins T.T."/>
            <person name="Herrero J."/>
            <person name="Hoffmann S."/>
            <person name="Megens H.J."/>
            <person name="Jiang A."/>
            <person name="de Jong P."/>
            <person name="Kaiser P."/>
            <person name="Kim H."/>
            <person name="Kim K.W."/>
            <person name="Kim S."/>
            <person name="Langenberger D."/>
            <person name="Lee M.K."/>
            <person name="Lee T."/>
            <person name="Mane S."/>
            <person name="Marcais G."/>
            <person name="Marz M."/>
            <person name="McElroy A.P."/>
            <person name="Modise T."/>
            <person name="Nefedov M."/>
            <person name="Notredame C."/>
            <person name="Paton I.R."/>
            <person name="Payne W.S."/>
            <person name="Pertea G."/>
            <person name="Prickett D."/>
            <person name="Puiu D."/>
            <person name="Qioa D."/>
            <person name="Raineri E."/>
            <person name="Ruffier M."/>
            <person name="Salzberg S.L."/>
            <person name="Schatz M.C."/>
            <person name="Scheuring C."/>
            <person name="Schmidt C.J."/>
            <person name="Schroeder S."/>
            <person name="Searle S.M."/>
            <person name="Smith E.J."/>
            <person name="Smith J."/>
            <person name="Sonstegard T.S."/>
            <person name="Stadler P.F."/>
            <person name="Tafer H."/>
            <person name="Tu Z.J."/>
            <person name="Van Tassell C.P."/>
            <person name="Vilella A.J."/>
            <person name="Williams K.P."/>
            <person name="Yorke J.A."/>
            <person name="Zhang L."/>
            <person name="Zhang H.B."/>
            <person name="Zhang X."/>
            <person name="Zhang Y."/>
            <person name="Reed K.M."/>
        </authorList>
    </citation>
    <scope>NUCLEOTIDE SEQUENCE [LARGE SCALE GENOMIC DNA]</scope>
</reference>
<keyword evidence="2" id="KW-1185">Reference proteome</keyword>
<evidence type="ECO:0000313" key="2">
    <source>
        <dbReference type="Proteomes" id="UP000001645"/>
    </source>
</evidence>
<name>A0A803Y2L8_MELGA</name>
<proteinExistence type="predicted"/>
<dbReference type="Proteomes" id="UP000001645">
    <property type="component" value="Chromosome 5"/>
</dbReference>
<dbReference type="OrthoDB" id="10445397at2759"/>
<reference evidence="1" key="3">
    <citation type="submission" date="2025-09" db="UniProtKB">
        <authorList>
            <consortium name="Ensembl"/>
        </authorList>
    </citation>
    <scope>IDENTIFICATION</scope>
</reference>
<dbReference type="Ensembl" id="ENSMGAT00000035422.1">
    <property type="protein sequence ID" value="ENSMGAP00000026015.1"/>
    <property type="gene ID" value="ENSMGAG00000022245.1"/>
</dbReference>
<organism evidence="1 2">
    <name type="scientific">Meleagris gallopavo</name>
    <name type="common">Wild turkey</name>
    <dbReference type="NCBI Taxonomy" id="9103"/>
    <lineage>
        <taxon>Eukaryota</taxon>
        <taxon>Metazoa</taxon>
        <taxon>Chordata</taxon>
        <taxon>Craniata</taxon>
        <taxon>Vertebrata</taxon>
        <taxon>Euteleostomi</taxon>
        <taxon>Archelosauria</taxon>
        <taxon>Archosauria</taxon>
        <taxon>Dinosauria</taxon>
        <taxon>Saurischia</taxon>
        <taxon>Theropoda</taxon>
        <taxon>Coelurosauria</taxon>
        <taxon>Aves</taxon>
        <taxon>Neognathae</taxon>
        <taxon>Galloanserae</taxon>
        <taxon>Galliformes</taxon>
        <taxon>Phasianidae</taxon>
        <taxon>Meleagridinae</taxon>
        <taxon>Meleagris</taxon>
    </lineage>
</organism>
<accession>A0A803Y2L8</accession>
<reference evidence="1" key="2">
    <citation type="submission" date="2025-08" db="UniProtKB">
        <authorList>
            <consortium name="Ensembl"/>
        </authorList>
    </citation>
    <scope>IDENTIFICATION</scope>
</reference>
<dbReference type="AlphaFoldDB" id="A0A803Y2L8"/>
<dbReference type="InParanoid" id="A0A803Y2L8"/>
<evidence type="ECO:0000313" key="1">
    <source>
        <dbReference type="Ensembl" id="ENSMGAP00000026015.1"/>
    </source>
</evidence>
<sequence>MLFISFTQGLQSPSLKYLPKLLNSLRGGSEQVVQLTFWFVRSGSSHSSFPQLQNRPASNSSIKWIKWQPQPSTQSYKEATVLFVKRKWSFHLRLALTFLFLSRCLRTATAFLINPFDLRILKILLPVTKRTWQACRSVPLHHQK</sequence>
<dbReference type="GeneTree" id="ENSGT01120000274641"/>